<sequence length="396" mass="45054">MQNLSRSVLGPCSGAGSALPRWCLPAVARRCGAPPMVSAPGHFNPHLDRLSRFVNSPWSIQPHSCIPIACATTKCMDKAKILRERDPSEVNNIWFPDIDENSTHRDGAIYENTRLRKYWIDYGIDITDRNETQATETYIDDWGYCKNPTTYTYLMMQFFSLTIAESHIGNDPIQVYGYIAARSKDEMDGMLNYVLNRSRDDPIIVQQGSLIEMTGPKKAINFSNPVLIEFDMRIKNGEQEEDDLELIDGAIGCHDNRRPWIPVKHRVPGKWGTIDMSFACIEHAMEATIEVAVSDVLEGFSLSQSSYISVMEGYEDMQSYQELQLFHGTIDESRDLGRYAVAVTCGSEMRLKFKVGNDDNAVFYRSFKSEKPVFCVIRRKIKLEHASFSMKVTFNY</sequence>
<accession>A0A5J9TAM9</accession>
<dbReference type="EMBL" id="RWGY01000039">
    <property type="protein sequence ID" value="TVU08423.1"/>
    <property type="molecule type" value="Genomic_DNA"/>
</dbReference>
<gene>
    <name evidence="2" type="ORF">EJB05_41827</name>
</gene>
<dbReference type="AlphaFoldDB" id="A0A5J9TAM9"/>
<keyword evidence="3" id="KW-1185">Reference proteome</keyword>
<dbReference type="PANTHER" id="PTHR33065">
    <property type="entry name" value="OS07G0486400 PROTEIN"/>
    <property type="match status" value="1"/>
</dbReference>
<organism evidence="2 3">
    <name type="scientific">Eragrostis curvula</name>
    <name type="common">weeping love grass</name>
    <dbReference type="NCBI Taxonomy" id="38414"/>
    <lineage>
        <taxon>Eukaryota</taxon>
        <taxon>Viridiplantae</taxon>
        <taxon>Streptophyta</taxon>
        <taxon>Embryophyta</taxon>
        <taxon>Tracheophyta</taxon>
        <taxon>Spermatophyta</taxon>
        <taxon>Magnoliopsida</taxon>
        <taxon>Liliopsida</taxon>
        <taxon>Poales</taxon>
        <taxon>Poaceae</taxon>
        <taxon>PACMAD clade</taxon>
        <taxon>Chloridoideae</taxon>
        <taxon>Eragrostideae</taxon>
        <taxon>Eragrostidinae</taxon>
        <taxon>Eragrostis</taxon>
    </lineage>
</organism>
<dbReference type="Gramene" id="TVU08423">
    <property type="protein sequence ID" value="TVU08423"/>
    <property type="gene ID" value="EJB05_41827"/>
</dbReference>
<feature type="domain" description="DUF6598" evidence="1">
    <location>
        <begin position="155"/>
        <end position="368"/>
    </location>
</feature>
<protein>
    <recommendedName>
        <fullName evidence="1">DUF6598 domain-containing protein</fullName>
    </recommendedName>
</protein>
<reference evidence="2 3" key="1">
    <citation type="journal article" date="2019" name="Sci. Rep.">
        <title>A high-quality genome of Eragrostis curvula grass provides insights into Poaceae evolution and supports new strategies to enhance forage quality.</title>
        <authorList>
            <person name="Carballo J."/>
            <person name="Santos B.A.C.M."/>
            <person name="Zappacosta D."/>
            <person name="Garbus I."/>
            <person name="Selva J.P."/>
            <person name="Gallo C.A."/>
            <person name="Diaz A."/>
            <person name="Albertini E."/>
            <person name="Caccamo M."/>
            <person name="Echenique V."/>
        </authorList>
    </citation>
    <scope>NUCLEOTIDE SEQUENCE [LARGE SCALE GENOMIC DNA]</scope>
    <source>
        <strain evidence="3">cv. Victoria</strain>
        <tissue evidence="2">Leaf</tissue>
    </source>
</reference>
<proteinExistence type="predicted"/>
<dbReference type="Pfam" id="PF20241">
    <property type="entry name" value="DUF6598"/>
    <property type="match status" value="1"/>
</dbReference>
<evidence type="ECO:0000313" key="3">
    <source>
        <dbReference type="Proteomes" id="UP000324897"/>
    </source>
</evidence>
<dbReference type="InterPro" id="IPR046533">
    <property type="entry name" value="DUF6598"/>
</dbReference>
<evidence type="ECO:0000313" key="2">
    <source>
        <dbReference type="EMBL" id="TVU08423.1"/>
    </source>
</evidence>
<evidence type="ECO:0000259" key="1">
    <source>
        <dbReference type="Pfam" id="PF20241"/>
    </source>
</evidence>
<name>A0A5J9TAM9_9POAL</name>
<comment type="caution">
    <text evidence="2">The sequence shown here is derived from an EMBL/GenBank/DDBJ whole genome shotgun (WGS) entry which is preliminary data.</text>
</comment>
<dbReference type="Proteomes" id="UP000324897">
    <property type="component" value="Chromosome 3"/>
</dbReference>
<dbReference type="PANTHER" id="PTHR33065:SF193">
    <property type="entry name" value="DUF6598 DOMAIN-CONTAINING PROTEIN"/>
    <property type="match status" value="1"/>
</dbReference>